<gene>
    <name evidence="2" type="ORF">ACFSBL_19725</name>
</gene>
<accession>A0ABD6DR89</accession>
<dbReference type="RefSeq" id="WP_256401599.1">
    <property type="nucleotide sequence ID" value="NZ_JANHJR010000004.1"/>
</dbReference>
<proteinExistence type="predicted"/>
<dbReference type="Proteomes" id="UP001597034">
    <property type="component" value="Unassembled WGS sequence"/>
</dbReference>
<comment type="caution">
    <text evidence="2">The sequence shown here is derived from an EMBL/GenBank/DDBJ whole genome shotgun (WGS) entry which is preliminary data.</text>
</comment>
<feature type="region of interest" description="Disordered" evidence="1">
    <location>
        <begin position="43"/>
        <end position="64"/>
    </location>
</feature>
<organism evidence="2 3">
    <name type="scientific">Haloarchaeobius litoreus</name>
    <dbReference type="NCBI Taxonomy" id="755306"/>
    <lineage>
        <taxon>Archaea</taxon>
        <taxon>Methanobacteriati</taxon>
        <taxon>Methanobacteriota</taxon>
        <taxon>Stenosarchaea group</taxon>
        <taxon>Halobacteria</taxon>
        <taxon>Halobacteriales</taxon>
        <taxon>Halorubellaceae</taxon>
        <taxon>Haloarchaeobius</taxon>
    </lineage>
</organism>
<evidence type="ECO:0000313" key="3">
    <source>
        <dbReference type="Proteomes" id="UP001597034"/>
    </source>
</evidence>
<sequence>MLGLSGCLSGDPPELRVKNMSERNHNVHVRVSQQNEELLSRSFSVPSKADSEEQGTVEDVYPGPGTYTITGEIAGGVTKTEEIELAEDDRVLTHVLVNSDETLSVGRMSP</sequence>
<name>A0ABD6DR89_9EURY</name>
<evidence type="ECO:0000256" key="1">
    <source>
        <dbReference type="SAM" id="MobiDB-lite"/>
    </source>
</evidence>
<dbReference type="EMBL" id="JBHUDO010000004">
    <property type="protein sequence ID" value="MFD1647922.1"/>
    <property type="molecule type" value="Genomic_DNA"/>
</dbReference>
<evidence type="ECO:0000313" key="2">
    <source>
        <dbReference type="EMBL" id="MFD1647922.1"/>
    </source>
</evidence>
<dbReference type="AlphaFoldDB" id="A0ABD6DR89"/>
<protein>
    <submittedName>
        <fullName evidence="2">Uncharacterized protein</fullName>
    </submittedName>
</protein>
<keyword evidence="3" id="KW-1185">Reference proteome</keyword>
<reference evidence="2 3" key="1">
    <citation type="journal article" date="2019" name="Int. J. Syst. Evol. Microbiol.">
        <title>The Global Catalogue of Microorganisms (GCM) 10K type strain sequencing project: providing services to taxonomists for standard genome sequencing and annotation.</title>
        <authorList>
            <consortium name="The Broad Institute Genomics Platform"/>
            <consortium name="The Broad Institute Genome Sequencing Center for Infectious Disease"/>
            <person name="Wu L."/>
            <person name="Ma J."/>
        </authorList>
    </citation>
    <scope>NUCLEOTIDE SEQUENCE [LARGE SCALE GENOMIC DNA]</scope>
    <source>
        <strain evidence="2 3">CGMCC 1.10390</strain>
    </source>
</reference>